<dbReference type="Pfam" id="PF07876">
    <property type="entry name" value="Dabb"/>
    <property type="match status" value="1"/>
</dbReference>
<evidence type="ECO:0000313" key="3">
    <source>
        <dbReference type="Proteomes" id="UP001501803"/>
    </source>
</evidence>
<dbReference type="RefSeq" id="WP_345069620.1">
    <property type="nucleotide sequence ID" value="NZ_BAABCN010000017.1"/>
</dbReference>
<organism evidence="2 3">
    <name type="scientific">Leifsonia kafniensis</name>
    <dbReference type="NCBI Taxonomy" id="475957"/>
    <lineage>
        <taxon>Bacteria</taxon>
        <taxon>Bacillati</taxon>
        <taxon>Actinomycetota</taxon>
        <taxon>Actinomycetes</taxon>
        <taxon>Micrococcales</taxon>
        <taxon>Microbacteriaceae</taxon>
        <taxon>Leifsonia</taxon>
    </lineage>
</organism>
<evidence type="ECO:0000259" key="1">
    <source>
        <dbReference type="PROSITE" id="PS51502"/>
    </source>
</evidence>
<dbReference type="PROSITE" id="PS51502">
    <property type="entry name" value="S_R_A_B_BARREL"/>
    <property type="match status" value="1"/>
</dbReference>
<dbReference type="SUPFAM" id="SSF54909">
    <property type="entry name" value="Dimeric alpha+beta barrel"/>
    <property type="match status" value="1"/>
</dbReference>
<sequence>MIRHTVSFALVHSPGSAAEAEFLGTGRRTLTAIPGVHDFTVSRQVSPKSDHTFQFSMRFADQADYDAYDAHPDHQAFVSSRWQTEVTSYQELDLVPVD</sequence>
<proteinExistence type="predicted"/>
<accession>A0ABP7L4W5</accession>
<dbReference type="InterPro" id="IPR011008">
    <property type="entry name" value="Dimeric_a/b-barrel"/>
</dbReference>
<reference evidence="3" key="1">
    <citation type="journal article" date="2019" name="Int. J. Syst. Evol. Microbiol.">
        <title>The Global Catalogue of Microorganisms (GCM) 10K type strain sequencing project: providing services to taxonomists for standard genome sequencing and annotation.</title>
        <authorList>
            <consortium name="The Broad Institute Genomics Platform"/>
            <consortium name="The Broad Institute Genome Sequencing Center for Infectious Disease"/>
            <person name="Wu L."/>
            <person name="Ma J."/>
        </authorList>
    </citation>
    <scope>NUCLEOTIDE SEQUENCE [LARGE SCALE GENOMIC DNA]</scope>
    <source>
        <strain evidence="3">JCM 17021</strain>
    </source>
</reference>
<keyword evidence="3" id="KW-1185">Reference proteome</keyword>
<dbReference type="Gene3D" id="3.30.70.100">
    <property type="match status" value="1"/>
</dbReference>
<dbReference type="EMBL" id="BAABCN010000017">
    <property type="protein sequence ID" value="GAA3894191.1"/>
    <property type="molecule type" value="Genomic_DNA"/>
</dbReference>
<protein>
    <submittedName>
        <fullName evidence="2">Dabb family protein</fullName>
    </submittedName>
</protein>
<comment type="caution">
    <text evidence="2">The sequence shown here is derived from an EMBL/GenBank/DDBJ whole genome shotgun (WGS) entry which is preliminary data.</text>
</comment>
<feature type="domain" description="Stress-response A/B barrel" evidence="1">
    <location>
        <begin position="2"/>
        <end position="94"/>
    </location>
</feature>
<name>A0ABP7L4W5_9MICO</name>
<dbReference type="Proteomes" id="UP001501803">
    <property type="component" value="Unassembled WGS sequence"/>
</dbReference>
<dbReference type="InterPro" id="IPR013097">
    <property type="entry name" value="Dabb"/>
</dbReference>
<dbReference type="SMART" id="SM00886">
    <property type="entry name" value="Dabb"/>
    <property type="match status" value="1"/>
</dbReference>
<evidence type="ECO:0000313" key="2">
    <source>
        <dbReference type="EMBL" id="GAA3894191.1"/>
    </source>
</evidence>
<gene>
    <name evidence="2" type="ORF">GCM10022381_39800</name>
</gene>